<comment type="similarity">
    <text evidence="1 4">Belongs to the glycosyl hydrolase 5 (cellulase A) family.</text>
</comment>
<dbReference type="AlphaFoldDB" id="A0A2R6S3W3"/>
<keyword evidence="3 4" id="KW-0326">Glycosidase</keyword>
<evidence type="ECO:0000313" key="7">
    <source>
        <dbReference type="Proteomes" id="UP000186601"/>
    </source>
</evidence>
<evidence type="ECO:0000256" key="1">
    <source>
        <dbReference type="ARBA" id="ARBA00005641"/>
    </source>
</evidence>
<dbReference type="Pfam" id="PF00150">
    <property type="entry name" value="Cellulase"/>
    <property type="match status" value="1"/>
</dbReference>
<sequence>MQTCLIKRCQVEPNIGVLNYPCAYIVHCREWQSSVCHYRGDHESNCYTEPCTFQLWDNNRQRSKSPWITPSLFESFNNTNIVDEFTLGQNIDHDTALDVLQNHWETWITEDDFEAISAAGLNHVRMQLGYWSVPITSADTNSTTSVDPYIPGAWPYLLQALTWAKQNSLHVILDLHGAPGSQNGYDNSGQRTGNPMWGSDQDNVPRTLDIISFIADQIGGMIDVLELLNEPTAFTSSIGDVLKGYWQQGYQMVRTSAGSSLKVMIMDGFLGVQNWENFLIYPSAQGVLMDTHEYQIFNYDQLQFSMSEHINASCQMIPSLQSYADSNLFTIIGEWSTAATDCAMWLNGRGVGSRWDGTWQSGQPTFGSCDGWTGNMSTFSDDYKTFLRQYYEAQVSIGEAIQGWVYWTWKAENADDWSYQRGLEGGWIPQDPTDRMYPDICSGS</sequence>
<dbReference type="Proteomes" id="UP000186601">
    <property type="component" value="Unassembled WGS sequence"/>
</dbReference>
<accession>A0A2R6S3W3</accession>
<protein>
    <recommendedName>
        <fullName evidence="5">Glycoside hydrolase family 5 domain-containing protein</fullName>
    </recommendedName>
</protein>
<dbReference type="STRING" id="98765.A0A2R6S3W3"/>
<dbReference type="OrthoDB" id="62120at2759"/>
<evidence type="ECO:0000256" key="2">
    <source>
        <dbReference type="ARBA" id="ARBA00022801"/>
    </source>
</evidence>
<dbReference type="Gene3D" id="3.20.20.80">
    <property type="entry name" value="Glycosidases"/>
    <property type="match status" value="1"/>
</dbReference>
<reference evidence="6 7" key="1">
    <citation type="submission" date="2018-02" db="EMBL/GenBank/DDBJ databases">
        <title>Genome sequence of the basidiomycete white-rot fungus Phlebia centrifuga.</title>
        <authorList>
            <person name="Granchi Z."/>
            <person name="Peng M."/>
            <person name="de Vries R.P."/>
            <person name="Hilden K."/>
            <person name="Makela M.R."/>
            <person name="Grigoriev I."/>
            <person name="Riley R."/>
        </authorList>
    </citation>
    <scope>NUCLEOTIDE SEQUENCE [LARGE SCALE GENOMIC DNA]</scope>
    <source>
        <strain evidence="6 7">FBCC195</strain>
    </source>
</reference>
<evidence type="ECO:0000313" key="6">
    <source>
        <dbReference type="EMBL" id="PSS36899.1"/>
    </source>
</evidence>
<dbReference type="PANTHER" id="PTHR31297:SF42">
    <property type="entry name" value="GLYCOSIDE HYDROLASE FAMILY 5 DOMAIN-CONTAINING PROTEIN"/>
    <property type="match status" value="1"/>
</dbReference>
<evidence type="ECO:0000256" key="4">
    <source>
        <dbReference type="RuleBase" id="RU361153"/>
    </source>
</evidence>
<evidence type="ECO:0000259" key="5">
    <source>
        <dbReference type="Pfam" id="PF00150"/>
    </source>
</evidence>
<dbReference type="GO" id="GO:0009986">
    <property type="term" value="C:cell surface"/>
    <property type="evidence" value="ECO:0007669"/>
    <property type="project" value="TreeGrafter"/>
</dbReference>
<gene>
    <name evidence="6" type="ORF">PHLCEN_2v1258</name>
</gene>
<dbReference type="PANTHER" id="PTHR31297">
    <property type="entry name" value="GLUCAN ENDO-1,6-BETA-GLUCOSIDASE B"/>
    <property type="match status" value="1"/>
</dbReference>
<dbReference type="InterPro" id="IPR050386">
    <property type="entry name" value="Glycosyl_hydrolase_5"/>
</dbReference>
<dbReference type="InterPro" id="IPR017853">
    <property type="entry name" value="GH"/>
</dbReference>
<keyword evidence="7" id="KW-1185">Reference proteome</keyword>
<name>A0A2R6S3W3_9APHY</name>
<organism evidence="6 7">
    <name type="scientific">Hermanssonia centrifuga</name>
    <dbReference type="NCBI Taxonomy" id="98765"/>
    <lineage>
        <taxon>Eukaryota</taxon>
        <taxon>Fungi</taxon>
        <taxon>Dikarya</taxon>
        <taxon>Basidiomycota</taxon>
        <taxon>Agaricomycotina</taxon>
        <taxon>Agaricomycetes</taxon>
        <taxon>Polyporales</taxon>
        <taxon>Meruliaceae</taxon>
        <taxon>Hermanssonia</taxon>
    </lineage>
</organism>
<proteinExistence type="inferred from homology"/>
<dbReference type="EMBL" id="MLYV02000094">
    <property type="protein sequence ID" value="PSS36899.1"/>
    <property type="molecule type" value="Genomic_DNA"/>
</dbReference>
<dbReference type="GO" id="GO:0008422">
    <property type="term" value="F:beta-glucosidase activity"/>
    <property type="evidence" value="ECO:0007669"/>
    <property type="project" value="TreeGrafter"/>
</dbReference>
<feature type="domain" description="Glycoside hydrolase family 5" evidence="5">
    <location>
        <begin position="97"/>
        <end position="341"/>
    </location>
</feature>
<comment type="caution">
    <text evidence="6">The sequence shown here is derived from an EMBL/GenBank/DDBJ whole genome shotgun (WGS) entry which is preliminary data.</text>
</comment>
<evidence type="ECO:0000256" key="3">
    <source>
        <dbReference type="ARBA" id="ARBA00023295"/>
    </source>
</evidence>
<dbReference type="GO" id="GO:0005576">
    <property type="term" value="C:extracellular region"/>
    <property type="evidence" value="ECO:0007669"/>
    <property type="project" value="TreeGrafter"/>
</dbReference>
<dbReference type="SUPFAM" id="SSF51445">
    <property type="entry name" value="(Trans)glycosidases"/>
    <property type="match status" value="1"/>
</dbReference>
<keyword evidence="2 4" id="KW-0378">Hydrolase</keyword>
<dbReference type="InterPro" id="IPR001547">
    <property type="entry name" value="Glyco_hydro_5"/>
</dbReference>
<dbReference type="GO" id="GO:0009251">
    <property type="term" value="P:glucan catabolic process"/>
    <property type="evidence" value="ECO:0007669"/>
    <property type="project" value="TreeGrafter"/>
</dbReference>